<evidence type="ECO:0000256" key="8">
    <source>
        <dbReference type="SAM" id="Phobius"/>
    </source>
</evidence>
<reference evidence="12" key="1">
    <citation type="journal article" date="2019" name="Genome Announc.">
        <title>Draft Genome Sequence of Pseudoalteromonas piscicida Strain 36Y ROTHPW, an Hypersaline Seawater Isolate from the South Coast of Sonora, Mexico.</title>
        <authorList>
            <person name="Sanchez-Diaz R."/>
            <person name="Molina-Garza Z.J."/>
            <person name="Cruz-Suarez L.E."/>
            <person name="Selvin J."/>
            <person name="Kiran G.S."/>
            <person name="Ibarra-Gamez J.C."/>
            <person name="Gomez-Gil B."/>
            <person name="Galaviz-Silva L."/>
        </authorList>
    </citation>
    <scope>NUCLEOTIDE SEQUENCE [LARGE SCALE GENOMIC DNA]</scope>
    <source>
        <strain evidence="12">36Y_RITHPW</strain>
    </source>
</reference>
<feature type="transmembrane region" description="Helical" evidence="8">
    <location>
        <begin position="306"/>
        <end position="329"/>
    </location>
</feature>
<keyword evidence="7 8" id="KW-0472">Membrane</keyword>
<dbReference type="GO" id="GO:0015095">
    <property type="term" value="F:magnesium ion transmembrane transporter activity"/>
    <property type="evidence" value="ECO:0007669"/>
    <property type="project" value="InterPro"/>
</dbReference>
<evidence type="ECO:0000256" key="2">
    <source>
        <dbReference type="ARBA" id="ARBA00009749"/>
    </source>
</evidence>
<dbReference type="EMBL" id="NKHF01000017">
    <property type="protein sequence ID" value="PCK33092.1"/>
    <property type="molecule type" value="Genomic_DNA"/>
</dbReference>
<dbReference type="Proteomes" id="UP000228621">
    <property type="component" value="Unassembled WGS sequence"/>
</dbReference>
<dbReference type="PANTHER" id="PTHR43773">
    <property type="entry name" value="MAGNESIUM TRANSPORTER MGTE"/>
    <property type="match status" value="1"/>
</dbReference>
<evidence type="ECO:0000259" key="10">
    <source>
        <dbReference type="Pfam" id="PF03448"/>
    </source>
</evidence>
<evidence type="ECO:0000256" key="3">
    <source>
        <dbReference type="ARBA" id="ARBA00022448"/>
    </source>
</evidence>
<comment type="subcellular location">
    <subcellularLocation>
        <location evidence="1">Membrane</location>
        <topology evidence="1">Multi-pass membrane protein</topology>
    </subcellularLocation>
</comment>
<keyword evidence="6 8" id="KW-1133">Transmembrane helix</keyword>
<dbReference type="SUPFAM" id="SSF158791">
    <property type="entry name" value="MgtE N-terminal domain-like"/>
    <property type="match status" value="1"/>
</dbReference>
<feature type="transmembrane region" description="Helical" evidence="8">
    <location>
        <begin position="350"/>
        <end position="371"/>
    </location>
</feature>
<evidence type="ECO:0000256" key="4">
    <source>
        <dbReference type="ARBA" id="ARBA00022692"/>
    </source>
</evidence>
<comment type="similarity">
    <text evidence="2">Belongs to the SLC41A transporter family.</text>
</comment>
<proteinExistence type="inferred from homology"/>
<evidence type="ECO:0000313" key="11">
    <source>
        <dbReference type="EMBL" id="PCK33092.1"/>
    </source>
</evidence>
<dbReference type="Pfam" id="PF03448">
    <property type="entry name" value="MgtE_N"/>
    <property type="match status" value="1"/>
</dbReference>
<evidence type="ECO:0000256" key="1">
    <source>
        <dbReference type="ARBA" id="ARBA00004141"/>
    </source>
</evidence>
<dbReference type="Gene3D" id="3.10.580.10">
    <property type="entry name" value="CBS-domain"/>
    <property type="match status" value="1"/>
</dbReference>
<dbReference type="RefSeq" id="WP_099640779.1">
    <property type="nucleotide sequence ID" value="NZ_NKHF01000017.1"/>
</dbReference>
<dbReference type="AlphaFoldDB" id="A0A2A5JUC9"/>
<evidence type="ECO:0000256" key="6">
    <source>
        <dbReference type="ARBA" id="ARBA00022989"/>
    </source>
</evidence>
<keyword evidence="5" id="KW-0460">Magnesium</keyword>
<sequence length="444" mass="47956">MSMVQGTLDAATEQLSEEFLSRFPLKSAQLLGTLPAKEAAHLLQQQAQQVSYRLWKYLPPGAAEQIFVQFPLSYQTQFIASLDSHIAVNLLNKQSQEVQQALLAALQTAHPAIAEELSELLVFPDNTAARMMNKKVQAFYGDTSIREVLTQLRRLDNKVPDVIYVLNEQQDLIGETTLNVLVGSASSKTLTQVATPIRVTLNVMDHKDLVVEAFEGHKVRAIPVLDAQQQLVGQIRFFDAYESTKEDLASDMQTMVGASKDEKALSSSWFAVKKRLPWLQINLLTAFAAAAVVGAFEGLIAQVTALAILLPVAAGQSGNAGAQALAVTMRGLTLREISTRHWYQVMLKEMMVGFLNGAAIAITCGIGVYLWSQSLGLALVIALAMISSLVIAGSSGAIVPIALKKFGLDPAQSSSIVLTTITDIAGFMSFLGIALLLSDMLPKG</sequence>
<dbReference type="GO" id="GO:0016020">
    <property type="term" value="C:membrane"/>
    <property type="evidence" value="ECO:0007669"/>
    <property type="project" value="UniProtKB-SubCell"/>
</dbReference>
<dbReference type="Pfam" id="PF01769">
    <property type="entry name" value="MgtE"/>
    <property type="match status" value="1"/>
</dbReference>
<dbReference type="SUPFAM" id="SSF54631">
    <property type="entry name" value="CBS-domain pair"/>
    <property type="match status" value="1"/>
</dbReference>
<evidence type="ECO:0000259" key="9">
    <source>
        <dbReference type="Pfam" id="PF01769"/>
    </source>
</evidence>
<dbReference type="InterPro" id="IPR036739">
    <property type="entry name" value="SLC41_membr_dom_sf"/>
</dbReference>
<feature type="transmembrane region" description="Helical" evidence="8">
    <location>
        <begin position="281"/>
        <end position="300"/>
    </location>
</feature>
<feature type="transmembrane region" description="Helical" evidence="8">
    <location>
        <begin position="377"/>
        <end position="403"/>
    </location>
</feature>
<gene>
    <name evidence="11" type="ORF">CEX98_03690</name>
</gene>
<dbReference type="PANTHER" id="PTHR43773:SF1">
    <property type="entry name" value="MAGNESIUM TRANSPORTER MGTE"/>
    <property type="match status" value="1"/>
</dbReference>
<dbReference type="InterPro" id="IPR006667">
    <property type="entry name" value="SLC41_membr_dom"/>
</dbReference>
<dbReference type="SUPFAM" id="SSF161093">
    <property type="entry name" value="MgtE membrane domain-like"/>
    <property type="match status" value="1"/>
</dbReference>
<feature type="domain" description="SLC41A/MgtE integral membrane" evidence="9">
    <location>
        <begin position="311"/>
        <end position="433"/>
    </location>
</feature>
<name>A0A2A5JUC9_PSEO7</name>
<evidence type="ECO:0000313" key="12">
    <source>
        <dbReference type="Proteomes" id="UP000228621"/>
    </source>
</evidence>
<evidence type="ECO:0000256" key="5">
    <source>
        <dbReference type="ARBA" id="ARBA00022842"/>
    </source>
</evidence>
<protein>
    <submittedName>
        <fullName evidence="11">Magnesium transporter</fullName>
    </submittedName>
</protein>
<dbReference type="InterPro" id="IPR006669">
    <property type="entry name" value="MgtE_transporter"/>
</dbReference>
<evidence type="ECO:0000256" key="7">
    <source>
        <dbReference type="ARBA" id="ARBA00023136"/>
    </source>
</evidence>
<feature type="domain" description="Magnesium transporter MgtE intracellular" evidence="10">
    <location>
        <begin position="27"/>
        <end position="125"/>
    </location>
</feature>
<dbReference type="InterPro" id="IPR006668">
    <property type="entry name" value="Mg_transptr_MgtE_intracell_dom"/>
</dbReference>
<keyword evidence="3" id="KW-0813">Transport</keyword>
<dbReference type="OrthoDB" id="9790355at2"/>
<accession>A0A2A5JUC9</accession>
<dbReference type="Gene3D" id="1.10.357.20">
    <property type="entry name" value="SLC41 divalent cation transporters, integral membrane domain"/>
    <property type="match status" value="1"/>
</dbReference>
<dbReference type="InterPro" id="IPR046342">
    <property type="entry name" value="CBS_dom_sf"/>
</dbReference>
<organism evidence="11 12">
    <name type="scientific">Pseudoalteromonas piscicida</name>
    <dbReference type="NCBI Taxonomy" id="43662"/>
    <lineage>
        <taxon>Bacteria</taxon>
        <taxon>Pseudomonadati</taxon>
        <taxon>Pseudomonadota</taxon>
        <taxon>Gammaproteobacteria</taxon>
        <taxon>Alteromonadales</taxon>
        <taxon>Pseudoalteromonadaceae</taxon>
        <taxon>Pseudoalteromonas</taxon>
    </lineage>
</organism>
<keyword evidence="12" id="KW-1185">Reference proteome</keyword>
<keyword evidence="4 8" id="KW-0812">Transmembrane</keyword>
<comment type="caution">
    <text evidence="11">The sequence shown here is derived from an EMBL/GenBank/DDBJ whole genome shotgun (WGS) entry which is preliminary data.</text>
</comment>
<feature type="transmembrane region" description="Helical" evidence="8">
    <location>
        <begin position="415"/>
        <end position="437"/>
    </location>
</feature>